<evidence type="ECO:0000256" key="4">
    <source>
        <dbReference type="ARBA" id="ARBA00022643"/>
    </source>
</evidence>
<dbReference type="GO" id="GO:0022900">
    <property type="term" value="P:electron transport chain"/>
    <property type="evidence" value="ECO:0007669"/>
    <property type="project" value="UniProtKB-UniRule"/>
</dbReference>
<dbReference type="GO" id="GO:0010181">
    <property type="term" value="F:FMN binding"/>
    <property type="evidence" value="ECO:0007669"/>
    <property type="project" value="InterPro"/>
</dbReference>
<dbReference type="Proteomes" id="UP000181901">
    <property type="component" value="Unassembled WGS sequence"/>
</dbReference>
<comment type="function">
    <text evidence="6">Part of a membrane-bound complex that couples electron transfer with translocation of ions across the membrane.</text>
</comment>
<dbReference type="SMART" id="SM00900">
    <property type="entry name" value="FMN_bind"/>
    <property type="match status" value="1"/>
</dbReference>
<dbReference type="NCBIfam" id="NF045876">
    <property type="entry name" value="RnfG_DVU2794"/>
    <property type="match status" value="1"/>
</dbReference>
<dbReference type="HAMAP" id="MF_00479">
    <property type="entry name" value="RsxG_RnfG"/>
    <property type="match status" value="1"/>
</dbReference>
<keyword evidence="6" id="KW-1133">Transmembrane helix</keyword>
<dbReference type="GO" id="GO:0005886">
    <property type="term" value="C:plasma membrane"/>
    <property type="evidence" value="ECO:0007669"/>
    <property type="project" value="UniProtKB-SubCell"/>
</dbReference>
<dbReference type="RefSeq" id="WP_071546019.1">
    <property type="nucleotide sequence ID" value="NZ_LKAQ01000004.1"/>
</dbReference>
<dbReference type="OrthoDB" id="9787579at2"/>
<dbReference type="PIRSF" id="PIRSF006091">
    <property type="entry name" value="E_trnsport_RnfG"/>
    <property type="match status" value="1"/>
</dbReference>
<keyword evidence="6" id="KW-1003">Cell membrane</keyword>
<keyword evidence="6" id="KW-0812">Transmembrane</keyword>
<sequence>MKEMMKMMIVLSLICGIAGITLAALKQVTAPIIEEQVLTYVQAPAIESVLSDYDNNPIKDRKKFTVDGRTVTVFPALKGGTLTGVAFETSGKGYGGNIGVMVGFDVRAMHLTGIGITTLKETPGVGARVAEHGYTTQFRGHPLEAVDLKKNGGDIEAVAGATISSTGTVTAVRQAITIFNALKGKLAGGWS</sequence>
<dbReference type="NCBIfam" id="TIGR01947">
    <property type="entry name" value="rnfG"/>
    <property type="match status" value="1"/>
</dbReference>
<keyword evidence="4 6" id="KW-0288">FMN</keyword>
<keyword evidence="3 6" id="KW-0285">Flavoprotein</keyword>
<evidence type="ECO:0000259" key="7">
    <source>
        <dbReference type="SMART" id="SM00900"/>
    </source>
</evidence>
<dbReference type="PANTHER" id="PTHR36118:SF1">
    <property type="entry name" value="ION-TRANSLOCATING OXIDOREDUCTASE COMPLEX SUBUNIT G"/>
    <property type="match status" value="1"/>
</dbReference>
<dbReference type="InterPro" id="IPR007329">
    <property type="entry name" value="FMN-bd"/>
</dbReference>
<feature type="domain" description="FMN-binding" evidence="7">
    <location>
        <begin position="93"/>
        <end position="179"/>
    </location>
</feature>
<dbReference type="InterPro" id="IPR010209">
    <property type="entry name" value="Ion_transpt_RnfG/RsxG"/>
</dbReference>
<evidence type="ECO:0000256" key="6">
    <source>
        <dbReference type="HAMAP-Rule" id="MF_00479"/>
    </source>
</evidence>
<comment type="subunit">
    <text evidence="6">The complex is composed of six subunits: RnfA, RnfB, RnfC, RnfD, RnfE and RnfG.</text>
</comment>
<name>A0A1J5N714_9BACT</name>
<keyword evidence="6" id="KW-0472">Membrane</keyword>
<keyword evidence="6" id="KW-1278">Translocase</keyword>
<organism evidence="8 9">
    <name type="scientific">Pseudodesulfovibrio hydrargyri</name>
    <dbReference type="NCBI Taxonomy" id="2125990"/>
    <lineage>
        <taxon>Bacteria</taxon>
        <taxon>Pseudomonadati</taxon>
        <taxon>Thermodesulfobacteriota</taxon>
        <taxon>Desulfovibrionia</taxon>
        <taxon>Desulfovibrionales</taxon>
        <taxon>Desulfovibrionaceae</taxon>
    </lineage>
</organism>
<reference evidence="8 9" key="1">
    <citation type="submission" date="2015-09" db="EMBL/GenBank/DDBJ databases">
        <title>Genome of Desulfovibrio dechloracetivorans BerOc1, a mercury methylating strain isolated from highly hydrocarbons and metals contaminated coastal sediments.</title>
        <authorList>
            <person name="Goni Urriza M."/>
            <person name="Gassie C."/>
            <person name="Bouchez O."/>
            <person name="Klopp C."/>
            <person name="Ranchou-Peyruse A."/>
            <person name="Remy G."/>
        </authorList>
    </citation>
    <scope>NUCLEOTIDE SEQUENCE [LARGE SCALE GENOMIC DNA]</scope>
    <source>
        <strain evidence="8 9">BerOc1</strain>
    </source>
</reference>
<evidence type="ECO:0000313" key="9">
    <source>
        <dbReference type="Proteomes" id="UP000181901"/>
    </source>
</evidence>
<comment type="cofactor">
    <cofactor evidence="6">
        <name>FMN</name>
        <dbReference type="ChEBI" id="CHEBI:58210"/>
    </cofactor>
</comment>
<dbReference type="GO" id="GO:0009055">
    <property type="term" value="F:electron transfer activity"/>
    <property type="evidence" value="ECO:0007669"/>
    <property type="project" value="InterPro"/>
</dbReference>
<evidence type="ECO:0000256" key="2">
    <source>
        <dbReference type="ARBA" id="ARBA00022553"/>
    </source>
</evidence>
<evidence type="ECO:0000256" key="5">
    <source>
        <dbReference type="ARBA" id="ARBA00022982"/>
    </source>
</evidence>
<evidence type="ECO:0000313" key="8">
    <source>
        <dbReference type="EMBL" id="OIQ50592.1"/>
    </source>
</evidence>
<dbReference type="EC" id="7.-.-.-" evidence="6"/>
<proteinExistence type="inferred from homology"/>
<protein>
    <recommendedName>
        <fullName evidence="6">Ion-translocating oxidoreductase complex subunit G</fullName>
        <ecNumber evidence="6">7.-.-.-</ecNumber>
    </recommendedName>
    <alternativeName>
        <fullName evidence="6">Rnf electron transport complex subunit G</fullName>
    </alternativeName>
</protein>
<evidence type="ECO:0000256" key="1">
    <source>
        <dbReference type="ARBA" id="ARBA00022448"/>
    </source>
</evidence>
<comment type="similarity">
    <text evidence="6">Belongs to the RnfG family.</text>
</comment>
<keyword evidence="5 6" id="KW-0249">Electron transport</keyword>
<keyword evidence="2 6" id="KW-0597">Phosphoprotein</keyword>
<gene>
    <name evidence="8" type="primary">rnfG_2</name>
    <name evidence="6" type="synonym">rnfG</name>
    <name evidence="8" type="ORF">BerOc1_02533</name>
</gene>
<keyword evidence="1 6" id="KW-0813">Transport</keyword>
<keyword evidence="9" id="KW-1185">Reference proteome</keyword>
<comment type="caution">
    <text evidence="8">The sequence shown here is derived from an EMBL/GenBank/DDBJ whole genome shotgun (WGS) entry which is preliminary data.</text>
</comment>
<dbReference type="AlphaFoldDB" id="A0A1J5N714"/>
<dbReference type="PANTHER" id="PTHR36118">
    <property type="entry name" value="ION-TRANSLOCATING OXIDOREDUCTASE COMPLEX SUBUNIT G"/>
    <property type="match status" value="1"/>
</dbReference>
<comment type="subcellular location">
    <subcellularLocation>
        <location evidence="6">Cell membrane</location>
        <topology evidence="6">Single-pass membrane protein</topology>
    </subcellularLocation>
</comment>
<accession>A0A1J5N714</accession>
<dbReference type="Pfam" id="PF04205">
    <property type="entry name" value="FMN_bind"/>
    <property type="match status" value="1"/>
</dbReference>
<evidence type="ECO:0000256" key="3">
    <source>
        <dbReference type="ARBA" id="ARBA00022630"/>
    </source>
</evidence>
<feature type="modified residue" description="FMN phosphoryl threonine" evidence="6">
    <location>
        <position position="162"/>
    </location>
</feature>
<dbReference type="EMBL" id="LKAQ01000004">
    <property type="protein sequence ID" value="OIQ50592.1"/>
    <property type="molecule type" value="Genomic_DNA"/>
</dbReference>